<keyword evidence="1" id="KW-0489">Methyltransferase</keyword>
<dbReference type="AlphaFoldDB" id="A0A941GRE2"/>
<keyword evidence="1" id="KW-0808">Transferase</keyword>
<name>A0A941GRE2_9CHRO</name>
<accession>A0A941GRE2</accession>
<dbReference type="CDD" id="cd02440">
    <property type="entry name" value="AdoMet_MTases"/>
    <property type="match status" value="1"/>
</dbReference>
<evidence type="ECO:0000313" key="2">
    <source>
        <dbReference type="Proteomes" id="UP000767446"/>
    </source>
</evidence>
<proteinExistence type="predicted"/>
<sequence length="245" mass="27687">MKSLWRLPPETYKNLAVRCAPGVHEAACALITSHVPMRGAVLDLAAGTGSWLARINDAGFKELTAVELDLEEFKLEGVKPRPIDLNSLFSKEFDSSFQLVTAIEIIEHLDCPRAFLREIHQLLCPGGYLLLTTPNIGHWAGRLRFLLWAEHRYFKESDYHEQRHISPVSHIHMCLMFREIGYKLIAHRTAGTFFTPLKKIVTAGLSLPFQVLFGSNTDGDANIYLAQKTDPDVTLTGKDSYYFKK</sequence>
<dbReference type="EMBL" id="JADQBC010000056">
    <property type="protein sequence ID" value="MBR8828125.1"/>
    <property type="molecule type" value="Genomic_DNA"/>
</dbReference>
<dbReference type="SUPFAM" id="SSF53335">
    <property type="entry name" value="S-adenosyl-L-methionine-dependent methyltransferases"/>
    <property type="match status" value="1"/>
</dbReference>
<organism evidence="1 2">
    <name type="scientific">Gomphosphaeria aponina SAG 52.96 = DSM 107014</name>
    <dbReference type="NCBI Taxonomy" id="1521640"/>
    <lineage>
        <taxon>Bacteria</taxon>
        <taxon>Bacillati</taxon>
        <taxon>Cyanobacteriota</taxon>
        <taxon>Cyanophyceae</taxon>
        <taxon>Oscillatoriophycideae</taxon>
        <taxon>Chroococcales</taxon>
        <taxon>Gomphosphaeriaceae</taxon>
        <taxon>Gomphosphaeria</taxon>
    </lineage>
</organism>
<dbReference type="GO" id="GO:0008168">
    <property type="term" value="F:methyltransferase activity"/>
    <property type="evidence" value="ECO:0007669"/>
    <property type="project" value="UniProtKB-KW"/>
</dbReference>
<dbReference type="GO" id="GO:0032259">
    <property type="term" value="P:methylation"/>
    <property type="evidence" value="ECO:0007669"/>
    <property type="project" value="UniProtKB-KW"/>
</dbReference>
<gene>
    <name evidence="1" type="ORF">DSM107014_09555</name>
</gene>
<dbReference type="InterPro" id="IPR029063">
    <property type="entry name" value="SAM-dependent_MTases_sf"/>
</dbReference>
<dbReference type="Pfam" id="PF13489">
    <property type="entry name" value="Methyltransf_23"/>
    <property type="match status" value="1"/>
</dbReference>
<evidence type="ECO:0000313" key="1">
    <source>
        <dbReference type="EMBL" id="MBR8828125.1"/>
    </source>
</evidence>
<dbReference type="Gene3D" id="3.40.50.150">
    <property type="entry name" value="Vaccinia Virus protein VP39"/>
    <property type="match status" value="1"/>
</dbReference>
<comment type="caution">
    <text evidence="1">The sequence shown here is derived from an EMBL/GenBank/DDBJ whole genome shotgun (WGS) entry which is preliminary data.</text>
</comment>
<reference evidence="1" key="1">
    <citation type="submission" date="2021-02" db="EMBL/GenBank/DDBJ databases">
        <title>Metagenome analyses of Stigonema ocellatum DSM 106950, Chlorogloea purpurea SAG 13.99 and Gomphosphaeria aponina DSM 107014.</title>
        <authorList>
            <person name="Marter P."/>
            <person name="Huang S."/>
        </authorList>
    </citation>
    <scope>NUCLEOTIDE SEQUENCE</scope>
    <source>
        <strain evidence="1">JP213</strain>
    </source>
</reference>
<dbReference type="Proteomes" id="UP000767446">
    <property type="component" value="Unassembled WGS sequence"/>
</dbReference>
<protein>
    <submittedName>
        <fullName evidence="1">Class I SAM-dependent methyltransferase</fullName>
    </submittedName>
</protein>